<dbReference type="PANTHER" id="PTHR35368">
    <property type="entry name" value="HYDROPEROXIDE REDUCTASE"/>
    <property type="match status" value="1"/>
</dbReference>
<dbReference type="RefSeq" id="WP_142453654.1">
    <property type="nucleotide sequence ID" value="NZ_FXTP01000004.1"/>
</dbReference>
<dbReference type="Gene3D" id="3.30.300.20">
    <property type="match status" value="1"/>
</dbReference>
<dbReference type="InterPro" id="IPR003718">
    <property type="entry name" value="OsmC/Ohr_fam"/>
</dbReference>
<dbReference type="SUPFAM" id="SSF82784">
    <property type="entry name" value="OsmC-like"/>
    <property type="match status" value="1"/>
</dbReference>
<gene>
    <name evidence="1" type="ORF">SAMN06265219_10435</name>
</gene>
<dbReference type="InterPro" id="IPR036102">
    <property type="entry name" value="OsmC/Ohrsf"/>
</dbReference>
<dbReference type="InterPro" id="IPR015946">
    <property type="entry name" value="KH_dom-like_a/b"/>
</dbReference>
<dbReference type="PANTHER" id="PTHR35368:SF1">
    <property type="entry name" value="HYDROPEROXIDE REDUCTASE"/>
    <property type="match status" value="1"/>
</dbReference>
<proteinExistence type="predicted"/>
<keyword evidence="2" id="KW-1185">Reference proteome</keyword>
<evidence type="ECO:0000313" key="1">
    <source>
        <dbReference type="EMBL" id="SMO52803.1"/>
    </source>
</evidence>
<accession>A0A521C064</accession>
<organism evidence="1 2">
    <name type="scientific">Gracilimonas mengyeensis</name>
    <dbReference type="NCBI Taxonomy" id="1302730"/>
    <lineage>
        <taxon>Bacteria</taxon>
        <taxon>Pseudomonadati</taxon>
        <taxon>Balneolota</taxon>
        <taxon>Balneolia</taxon>
        <taxon>Balneolales</taxon>
        <taxon>Balneolaceae</taxon>
        <taxon>Gracilimonas</taxon>
    </lineage>
</organism>
<reference evidence="1 2" key="1">
    <citation type="submission" date="2017-05" db="EMBL/GenBank/DDBJ databases">
        <authorList>
            <person name="Varghese N."/>
            <person name="Submissions S."/>
        </authorList>
    </citation>
    <scope>NUCLEOTIDE SEQUENCE [LARGE SCALE GENOMIC DNA]</scope>
    <source>
        <strain evidence="1 2">DSM 21985</strain>
    </source>
</reference>
<dbReference type="Proteomes" id="UP000317557">
    <property type="component" value="Unassembled WGS sequence"/>
</dbReference>
<evidence type="ECO:0000313" key="2">
    <source>
        <dbReference type="Proteomes" id="UP000317557"/>
    </source>
</evidence>
<dbReference type="EMBL" id="FXTP01000004">
    <property type="protein sequence ID" value="SMO52803.1"/>
    <property type="molecule type" value="Genomic_DNA"/>
</dbReference>
<dbReference type="AlphaFoldDB" id="A0A521C064"/>
<dbReference type="InterPro" id="IPR052924">
    <property type="entry name" value="OsmC/Ohr_hydroprdx_reductase"/>
</dbReference>
<dbReference type="OrthoDB" id="9791538at2"/>
<dbReference type="Pfam" id="PF02566">
    <property type="entry name" value="OsmC"/>
    <property type="match status" value="1"/>
</dbReference>
<protein>
    <submittedName>
        <fullName evidence="1">Uncharacterized OsmC-related protein</fullName>
    </submittedName>
</protein>
<name>A0A521C064_9BACT</name>
<sequence>MSTVTTQTHIDDKLNETLSGVISAVKEKADNADVSFTATSELTEGFRSSIKARNFEFISDEPESLGGQNEGPNPVEYVLGAFAACQEIVIKAHAGQLGIKLKSVKVEVTGDLDLHGFFNLDNTRPGFTNVKYETVIETDEDDPKKLEQLKDISLKNCPVLDIIQNPVPVQGELTYVN</sequence>